<evidence type="ECO:0000313" key="1">
    <source>
        <dbReference type="EMBL" id="MPN62409.1"/>
    </source>
</evidence>
<dbReference type="EMBL" id="VSSQ01140371">
    <property type="protein sequence ID" value="MPN62409.1"/>
    <property type="molecule type" value="Genomic_DNA"/>
</dbReference>
<organism evidence="1">
    <name type="scientific">bioreactor metagenome</name>
    <dbReference type="NCBI Taxonomy" id="1076179"/>
    <lineage>
        <taxon>unclassified sequences</taxon>
        <taxon>metagenomes</taxon>
        <taxon>ecological metagenomes</taxon>
    </lineage>
</organism>
<protein>
    <submittedName>
        <fullName evidence="1">Uncharacterized protein</fullName>
    </submittedName>
</protein>
<name>A0A645JI86_9ZZZZ</name>
<accession>A0A645JI86</accession>
<reference evidence="1" key="1">
    <citation type="submission" date="2019-08" db="EMBL/GenBank/DDBJ databases">
        <authorList>
            <person name="Kucharzyk K."/>
            <person name="Murdoch R.W."/>
            <person name="Higgins S."/>
            <person name="Loffler F."/>
        </authorList>
    </citation>
    <scope>NUCLEOTIDE SEQUENCE</scope>
</reference>
<dbReference type="AlphaFoldDB" id="A0A645JI86"/>
<comment type="caution">
    <text evidence="1">The sequence shown here is derived from an EMBL/GenBank/DDBJ whole genome shotgun (WGS) entry which is preliminary data.</text>
</comment>
<proteinExistence type="predicted"/>
<sequence length="77" mass="8157">MHIDHRAGAGKCRAHAAADNKCLRNGGVDDPAGELLRQTLELTEDPALTGQVLAHDKDLIVLGHGLRHGLAGRLSEC</sequence>
<gene>
    <name evidence="1" type="ORF">SDC9_210156</name>
</gene>